<comment type="function">
    <text evidence="11">eIF-2 functions in the early steps of protein synthesis by forming a ternary complex with GTP and initiator tRNA.</text>
</comment>
<keyword evidence="9 11" id="KW-0342">GTP-binding</keyword>
<proteinExistence type="inferred from homology"/>
<evidence type="ECO:0000256" key="9">
    <source>
        <dbReference type="ARBA" id="ARBA00023134"/>
    </source>
</evidence>
<dbReference type="FunFam" id="3.40.50.300:FF:000065">
    <property type="entry name" value="Eukaryotic translation initiation factor 2 subunit gamma"/>
    <property type="match status" value="1"/>
</dbReference>
<dbReference type="GO" id="GO:0005525">
    <property type="term" value="F:GTP binding"/>
    <property type="evidence" value="ECO:0007669"/>
    <property type="project" value="UniProtKB-UniRule"/>
</dbReference>
<keyword evidence="4 11" id="KW-0479">Metal-binding</keyword>
<evidence type="ECO:0000313" key="13">
    <source>
        <dbReference type="EMBL" id="WOF17083.1"/>
    </source>
</evidence>
<accession>A0AA97I3V1</accession>
<dbReference type="EC" id="3.6.5.3" evidence="11"/>
<dbReference type="InterPro" id="IPR009001">
    <property type="entry name" value="Transl_elong_EF1A/Init_IF2_C"/>
</dbReference>
<feature type="binding site" evidence="11">
    <location>
        <position position="76"/>
    </location>
    <ligand>
        <name>Zn(2+)</name>
        <dbReference type="ChEBI" id="CHEBI:29105"/>
    </ligand>
</feature>
<dbReference type="CDD" id="cd03688">
    <property type="entry name" value="eIF2_gamma_II"/>
    <property type="match status" value="1"/>
</dbReference>
<dbReference type="PANTHER" id="PTHR42854">
    <property type="entry name" value="EUKARYOTIC TRANSLATION INITIATION FACTOR 2 SUBUNIT 3 FAMILY MEMBER"/>
    <property type="match status" value="1"/>
</dbReference>
<dbReference type="AlphaFoldDB" id="A0AA97I3V1"/>
<evidence type="ECO:0000313" key="14">
    <source>
        <dbReference type="Proteomes" id="UP001301797"/>
    </source>
</evidence>
<dbReference type="InterPro" id="IPR015256">
    <property type="entry name" value="eIF2g_C"/>
</dbReference>
<dbReference type="PRINTS" id="PR00315">
    <property type="entry name" value="ELONGATNFCT"/>
</dbReference>
<keyword evidence="14" id="KW-1185">Reference proteome</keyword>
<dbReference type="GO" id="GO:0003924">
    <property type="term" value="F:GTPase activity"/>
    <property type="evidence" value="ECO:0007669"/>
    <property type="project" value="InterPro"/>
</dbReference>
<dbReference type="PROSITE" id="PS51722">
    <property type="entry name" value="G_TR_2"/>
    <property type="match status" value="1"/>
</dbReference>
<dbReference type="NCBIfam" id="NF003077">
    <property type="entry name" value="PRK04000.1"/>
    <property type="match status" value="1"/>
</dbReference>
<dbReference type="InterPro" id="IPR050543">
    <property type="entry name" value="eIF2G"/>
</dbReference>
<reference evidence="13 14" key="1">
    <citation type="submission" date="2019-09" db="EMBL/GenBank/DDBJ databases">
        <title>The complete genome of Methanoplanus sp. FWC-SCC4.</title>
        <authorList>
            <person name="Chen S.-C."/>
            <person name="Zhou Y.-Z."/>
            <person name="Lai M.-C."/>
        </authorList>
    </citation>
    <scope>NUCLEOTIDE SEQUENCE [LARGE SCALE GENOMIC DNA]</scope>
    <source>
        <strain evidence="13 14">FWC-SCC4</strain>
    </source>
</reference>
<feature type="binding site" evidence="11">
    <location>
        <begin position="146"/>
        <end position="149"/>
    </location>
    <ligand>
        <name>GTP</name>
        <dbReference type="ChEBI" id="CHEBI:37565"/>
    </ligand>
</feature>
<dbReference type="InterPro" id="IPR005225">
    <property type="entry name" value="Small_GTP-bd"/>
</dbReference>
<feature type="binding site" evidence="11">
    <location>
        <position position="43"/>
    </location>
    <ligand>
        <name>Mg(2+)</name>
        <dbReference type="ChEBI" id="CHEBI:18420"/>
        <label>2</label>
    </ligand>
</feature>
<dbReference type="GO" id="GO:0046872">
    <property type="term" value="F:metal ion binding"/>
    <property type="evidence" value="ECO:0007669"/>
    <property type="project" value="UniProtKB-KW"/>
</dbReference>
<feature type="binding site" evidence="11">
    <location>
        <position position="18"/>
    </location>
    <ligand>
        <name>Mg(2+)</name>
        <dbReference type="ChEBI" id="CHEBI:18420"/>
        <label>2</label>
    </ligand>
</feature>
<dbReference type="InterPro" id="IPR044128">
    <property type="entry name" value="eIF2g_GTP-bd"/>
</dbReference>
<dbReference type="Gene3D" id="2.40.30.10">
    <property type="entry name" value="Translation factors"/>
    <property type="match status" value="2"/>
</dbReference>
<dbReference type="NCBIfam" id="TIGR03680">
    <property type="entry name" value="eif2g_arch"/>
    <property type="match status" value="1"/>
</dbReference>
<keyword evidence="7 11" id="KW-0460">Magnesium</keyword>
<evidence type="ECO:0000256" key="8">
    <source>
        <dbReference type="ARBA" id="ARBA00022917"/>
    </source>
</evidence>
<dbReference type="EMBL" id="CP043875">
    <property type="protein sequence ID" value="WOF17083.1"/>
    <property type="molecule type" value="Genomic_DNA"/>
</dbReference>
<dbReference type="InterPro" id="IPR027417">
    <property type="entry name" value="P-loop_NTPase"/>
</dbReference>
<dbReference type="PANTHER" id="PTHR42854:SF3">
    <property type="entry name" value="EUKARYOTIC TRANSLATION INITIATION FACTOR 2 SUBUNIT 3-RELATED"/>
    <property type="match status" value="1"/>
</dbReference>
<evidence type="ECO:0000259" key="12">
    <source>
        <dbReference type="PROSITE" id="PS51722"/>
    </source>
</evidence>
<comment type="similarity">
    <text evidence="2 11">Belongs to the TRAFAC class translation factor GTPase superfamily. Classic translation factor GTPase family. EIF2G subfamily.</text>
</comment>
<comment type="catalytic activity">
    <reaction evidence="10 11">
        <text>GTP + H2O = GDP + phosphate + H(+)</text>
        <dbReference type="Rhea" id="RHEA:19669"/>
        <dbReference type="ChEBI" id="CHEBI:15377"/>
        <dbReference type="ChEBI" id="CHEBI:15378"/>
        <dbReference type="ChEBI" id="CHEBI:37565"/>
        <dbReference type="ChEBI" id="CHEBI:43474"/>
        <dbReference type="ChEBI" id="CHEBI:58189"/>
        <dbReference type="EC" id="3.6.5.3"/>
    </reaction>
</comment>
<dbReference type="SUPFAM" id="SSF52540">
    <property type="entry name" value="P-loop containing nucleoside triphosphate hydrolases"/>
    <property type="match status" value="1"/>
</dbReference>
<evidence type="ECO:0000256" key="6">
    <source>
        <dbReference type="ARBA" id="ARBA00022801"/>
    </source>
</evidence>
<dbReference type="GO" id="GO:0000049">
    <property type="term" value="F:tRNA binding"/>
    <property type="evidence" value="ECO:0007669"/>
    <property type="project" value="InterPro"/>
</dbReference>
<dbReference type="Pfam" id="PF09173">
    <property type="entry name" value="eIF2_C"/>
    <property type="match status" value="1"/>
</dbReference>
<dbReference type="InterPro" id="IPR009000">
    <property type="entry name" value="Transl_B-barrel_sf"/>
</dbReference>
<feature type="domain" description="Tr-type G" evidence="12">
    <location>
        <begin position="6"/>
        <end position="203"/>
    </location>
</feature>
<name>A0AA97I3V1_9EURY</name>
<gene>
    <name evidence="11" type="primary">eif2g</name>
    <name evidence="13" type="ORF">F1737_10555</name>
</gene>
<dbReference type="Gene3D" id="3.40.50.300">
    <property type="entry name" value="P-loop containing nucleotide triphosphate hydrolases"/>
    <property type="match status" value="1"/>
</dbReference>
<dbReference type="InterPro" id="IPR044127">
    <property type="entry name" value="eIF2g_dom_2"/>
</dbReference>
<feature type="binding site" evidence="11">
    <location>
        <position position="61"/>
    </location>
    <ligand>
        <name>Zn(2+)</name>
        <dbReference type="ChEBI" id="CHEBI:29105"/>
    </ligand>
</feature>
<protein>
    <recommendedName>
        <fullName evidence="11">Translation initiation factor 2 subunit gamma</fullName>
        <ecNumber evidence="11">3.6.5.3</ecNumber>
    </recommendedName>
    <alternativeName>
        <fullName evidence="11">aIF2-gamma</fullName>
    </alternativeName>
    <alternativeName>
        <fullName evidence="11">eIF-2-gamma</fullName>
    </alternativeName>
</protein>
<keyword evidence="5 11" id="KW-0547">Nucleotide-binding</keyword>
<organism evidence="13 14">
    <name type="scientific">Methanochimaera problematica</name>
    <dbReference type="NCBI Taxonomy" id="2609417"/>
    <lineage>
        <taxon>Archaea</taxon>
        <taxon>Methanobacteriati</taxon>
        <taxon>Methanobacteriota</taxon>
        <taxon>Stenosarchaea group</taxon>
        <taxon>Methanomicrobia</taxon>
        <taxon>Methanomicrobiales</taxon>
        <taxon>Methanomicrobiaceae</taxon>
        <taxon>Methanochimaera</taxon>
    </lineage>
</organism>
<evidence type="ECO:0000256" key="11">
    <source>
        <dbReference type="HAMAP-Rule" id="MF_00119"/>
    </source>
</evidence>
<feature type="binding site" evidence="11">
    <location>
        <position position="58"/>
    </location>
    <ligand>
        <name>Zn(2+)</name>
        <dbReference type="ChEBI" id="CHEBI:29105"/>
    </ligand>
</feature>
<evidence type="ECO:0000256" key="10">
    <source>
        <dbReference type="ARBA" id="ARBA00048107"/>
    </source>
</evidence>
<feature type="binding site" evidence="11">
    <location>
        <begin position="181"/>
        <end position="183"/>
    </location>
    <ligand>
        <name>GTP</name>
        <dbReference type="ChEBI" id="CHEBI:37565"/>
    </ligand>
</feature>
<feature type="binding site" evidence="11">
    <location>
        <begin position="18"/>
        <end position="23"/>
    </location>
    <ligand>
        <name>GTP</name>
        <dbReference type="ChEBI" id="CHEBI:37565"/>
    </ligand>
</feature>
<dbReference type="InterPro" id="IPR000795">
    <property type="entry name" value="T_Tr_GTP-bd_dom"/>
</dbReference>
<evidence type="ECO:0000256" key="7">
    <source>
        <dbReference type="ARBA" id="ARBA00022842"/>
    </source>
</evidence>
<dbReference type="GeneID" id="85230614"/>
<keyword evidence="3 11" id="KW-0396">Initiation factor</keyword>
<evidence type="ECO:0000256" key="1">
    <source>
        <dbReference type="ARBA" id="ARBA00001946"/>
    </source>
</evidence>
<evidence type="ECO:0000256" key="4">
    <source>
        <dbReference type="ARBA" id="ARBA00022723"/>
    </source>
</evidence>
<keyword evidence="6 11" id="KW-0378">Hydrolase</keyword>
<evidence type="ECO:0000256" key="3">
    <source>
        <dbReference type="ARBA" id="ARBA00022540"/>
    </source>
</evidence>
<dbReference type="FunFam" id="2.40.30.10:FF:000075">
    <property type="entry name" value="Translation initiation factor 2 subunit gamma"/>
    <property type="match status" value="1"/>
</dbReference>
<comment type="subunit">
    <text evidence="11">Heterotrimer composed of an alpha, a beta and a gamma chain.</text>
</comment>
<dbReference type="HAMAP" id="MF_00119">
    <property type="entry name" value="eIF_2_gamma"/>
    <property type="match status" value="1"/>
</dbReference>
<feature type="binding site" evidence="11">
    <location>
        <position position="73"/>
    </location>
    <ligand>
        <name>Zn(2+)</name>
        <dbReference type="ChEBI" id="CHEBI:29105"/>
    </ligand>
</feature>
<evidence type="ECO:0000256" key="2">
    <source>
        <dbReference type="ARBA" id="ARBA00005388"/>
    </source>
</evidence>
<keyword evidence="8 11" id="KW-0648">Protein biosynthesis</keyword>
<keyword evidence="11" id="KW-0862">Zinc</keyword>
<dbReference type="CDD" id="cd15490">
    <property type="entry name" value="eIF2_gamma_III"/>
    <property type="match status" value="1"/>
</dbReference>
<sequence>MSDVNIPDVNIGLVGHVDHGKTTLVSGITGQWADRHSEEIKRGISIRLGYADATIYKCPKCEGPEALSTSEKCPVCGGEAEPYRTISFVDAPGHETLMATMLSGSALMDGAMLVIAANEKCPQPQTKEHLMALELVGIENIVIVQNKIDVVSQEQALAHYKQIKQFVKGTIAENAPVVPVSAQQGINIGALLQTLDEYIPAPKRDPDEEPLMLIARSFDINKPGCNWRDVNGGVIGGSLTQGAFNEGDEIEIRPGRKYEAENQIHWEPIVTKITTINAGNKKVAQATPGGLLGVGTKLDPALTKSDALSGQVAGHVGKLPPVWEKLSFKVSLMERVVGSDDEFTIDPLRHKEPLMLSVGTAVTVGVVVNTKKDVVDVVLKRPVCVAVGSRIAISRQVGGRWRLIGMGTLTE</sequence>
<dbReference type="NCBIfam" id="TIGR00231">
    <property type="entry name" value="small_GTP"/>
    <property type="match status" value="1"/>
</dbReference>
<comment type="cofactor">
    <cofactor evidence="1 11">
        <name>Mg(2+)</name>
        <dbReference type="ChEBI" id="CHEBI:18420"/>
    </cofactor>
</comment>
<feature type="binding site" evidence="11">
    <location>
        <position position="45"/>
    </location>
    <ligand>
        <name>Mg(2+)</name>
        <dbReference type="ChEBI" id="CHEBI:18420"/>
        <label>1</label>
    </ligand>
</feature>
<dbReference type="RefSeq" id="WP_317136539.1">
    <property type="nucleotide sequence ID" value="NZ_CP043875.1"/>
</dbReference>
<dbReference type="InterPro" id="IPR022424">
    <property type="entry name" value="TIF2_gsu"/>
</dbReference>
<dbReference type="GO" id="GO:0003746">
    <property type="term" value="F:translation elongation factor activity"/>
    <property type="evidence" value="ECO:0007669"/>
    <property type="project" value="UniProtKB-UniRule"/>
</dbReference>
<dbReference type="FunFam" id="2.40.30.10:FF:000009">
    <property type="entry name" value="Eukaryotic translation initiation factor 2 subunit gamma"/>
    <property type="match status" value="1"/>
</dbReference>
<evidence type="ECO:0000256" key="5">
    <source>
        <dbReference type="ARBA" id="ARBA00022741"/>
    </source>
</evidence>
<dbReference type="GO" id="GO:0005829">
    <property type="term" value="C:cytosol"/>
    <property type="evidence" value="ECO:0007669"/>
    <property type="project" value="TreeGrafter"/>
</dbReference>
<dbReference type="GO" id="GO:0001731">
    <property type="term" value="P:formation of translation preinitiation complex"/>
    <property type="evidence" value="ECO:0007669"/>
    <property type="project" value="TreeGrafter"/>
</dbReference>
<dbReference type="SUPFAM" id="SSF50447">
    <property type="entry name" value="Translation proteins"/>
    <property type="match status" value="1"/>
</dbReference>
<feature type="binding site" evidence="11">
    <location>
        <position position="22"/>
    </location>
    <ligand>
        <name>Mg(2+)</name>
        <dbReference type="ChEBI" id="CHEBI:18420"/>
        <label>1</label>
    </ligand>
</feature>
<dbReference type="Proteomes" id="UP001301797">
    <property type="component" value="Chromosome"/>
</dbReference>
<dbReference type="CDD" id="cd01888">
    <property type="entry name" value="eIF2_gamma"/>
    <property type="match status" value="1"/>
</dbReference>
<dbReference type="KEGG" id="mefw:F1737_10555"/>
<dbReference type="Pfam" id="PF00009">
    <property type="entry name" value="GTP_EFTU"/>
    <property type="match status" value="1"/>
</dbReference>
<dbReference type="SUPFAM" id="SSF50465">
    <property type="entry name" value="EF-Tu/eEF-1alpha/eIF2-gamma C-terminal domain"/>
    <property type="match status" value="1"/>
</dbReference>
<dbReference type="GO" id="GO:0003743">
    <property type="term" value="F:translation initiation factor activity"/>
    <property type="evidence" value="ECO:0007669"/>
    <property type="project" value="UniProtKB-KW"/>
</dbReference>